<evidence type="ECO:0000259" key="5">
    <source>
        <dbReference type="Pfam" id="PF00849"/>
    </source>
</evidence>
<dbReference type="InterPro" id="IPR006225">
    <property type="entry name" value="PsdUridine_synth_RluC/D"/>
</dbReference>
<keyword evidence="7" id="KW-1185">Reference proteome</keyword>
<dbReference type="Gene3D" id="3.30.2350.10">
    <property type="entry name" value="Pseudouridine synthase"/>
    <property type="match status" value="1"/>
</dbReference>
<comment type="function">
    <text evidence="4">Responsible for synthesis of pseudouridine from uracil.</text>
</comment>
<name>A0ABS2P7X2_9BACL</name>
<organism evidence="6 7">
    <name type="scientific">Geomicrobium sediminis</name>
    <dbReference type="NCBI Taxonomy" id="1347788"/>
    <lineage>
        <taxon>Bacteria</taxon>
        <taxon>Bacillati</taxon>
        <taxon>Bacillota</taxon>
        <taxon>Bacilli</taxon>
        <taxon>Bacillales</taxon>
        <taxon>Geomicrobium</taxon>
    </lineage>
</organism>
<dbReference type="Proteomes" id="UP000741863">
    <property type="component" value="Unassembled WGS sequence"/>
</dbReference>
<dbReference type="EMBL" id="JAFBEC010000002">
    <property type="protein sequence ID" value="MBM7631520.1"/>
    <property type="molecule type" value="Genomic_DNA"/>
</dbReference>
<reference evidence="6 7" key="1">
    <citation type="submission" date="2021-01" db="EMBL/GenBank/DDBJ databases">
        <title>Genomic Encyclopedia of Type Strains, Phase IV (KMG-IV): sequencing the most valuable type-strain genomes for metagenomic binning, comparative biology and taxonomic classification.</title>
        <authorList>
            <person name="Goeker M."/>
        </authorList>
    </citation>
    <scope>NUCLEOTIDE SEQUENCE [LARGE SCALE GENOMIC DNA]</scope>
    <source>
        <strain evidence="6 7">DSM 25540</strain>
    </source>
</reference>
<dbReference type="InterPro" id="IPR006224">
    <property type="entry name" value="PsdUridine_synth_RluA-like_CS"/>
</dbReference>
<dbReference type="PANTHER" id="PTHR21600">
    <property type="entry name" value="MITOCHONDRIAL RNA PSEUDOURIDINE SYNTHASE"/>
    <property type="match status" value="1"/>
</dbReference>
<evidence type="ECO:0000256" key="2">
    <source>
        <dbReference type="ARBA" id="ARBA00010876"/>
    </source>
</evidence>
<accession>A0ABS2P7X2</accession>
<proteinExistence type="inferred from homology"/>
<dbReference type="Pfam" id="PF00849">
    <property type="entry name" value="PseudoU_synth_2"/>
    <property type="match status" value="1"/>
</dbReference>
<dbReference type="GO" id="GO:0160140">
    <property type="term" value="F:23S rRNA pseudouridine(1911/1915/1917) synthase activity"/>
    <property type="evidence" value="ECO:0007669"/>
    <property type="project" value="UniProtKB-EC"/>
</dbReference>
<dbReference type="InterPro" id="IPR020103">
    <property type="entry name" value="PsdUridine_synth_cat_dom_sf"/>
</dbReference>
<comment type="similarity">
    <text evidence="2 4">Belongs to the pseudouridine synthase RluA family.</text>
</comment>
<comment type="caution">
    <text evidence="6">The sequence shown here is derived from an EMBL/GenBank/DDBJ whole genome shotgun (WGS) entry which is preliminary data.</text>
</comment>
<sequence>MSRRTITLIKRFGELRVNGIKTNVNTVITNGDLVTVGMPLTDHPEHFSENNQAIDILFEDKHLIVVNKQPGMSTLPTQGVRGRSLAEAIMHYACISEQHFGVHPVNRLDRFTSGIVVFAKHRYAHDFLTKSFHDKRYIAVVDGQFPDEEKKISLPIGRHRSSIVERQVTVTGKPAKTIVKRMEEHKRYTVLSVKLFTGRTHQIRVHLSAIGYPIVGDTLYGSSNQFNRQALHAANYVTVHPITQKPIQFHAPTPKDIVQLLSTNL</sequence>
<evidence type="ECO:0000313" key="7">
    <source>
        <dbReference type="Proteomes" id="UP000741863"/>
    </source>
</evidence>
<dbReference type="InterPro" id="IPR050188">
    <property type="entry name" value="RluA_PseudoU_synthase"/>
</dbReference>
<dbReference type="SUPFAM" id="SSF55120">
    <property type="entry name" value="Pseudouridine synthase"/>
    <property type="match status" value="1"/>
</dbReference>
<evidence type="ECO:0000256" key="1">
    <source>
        <dbReference type="ARBA" id="ARBA00000073"/>
    </source>
</evidence>
<evidence type="ECO:0000256" key="4">
    <source>
        <dbReference type="RuleBase" id="RU362028"/>
    </source>
</evidence>
<evidence type="ECO:0000256" key="3">
    <source>
        <dbReference type="ARBA" id="ARBA00023235"/>
    </source>
</evidence>
<comment type="catalytic activity">
    <reaction evidence="1 4">
        <text>a uridine in RNA = a pseudouridine in RNA</text>
        <dbReference type="Rhea" id="RHEA:48348"/>
        <dbReference type="Rhea" id="RHEA-COMP:12068"/>
        <dbReference type="Rhea" id="RHEA-COMP:12069"/>
        <dbReference type="ChEBI" id="CHEBI:65314"/>
        <dbReference type="ChEBI" id="CHEBI:65315"/>
    </reaction>
</comment>
<evidence type="ECO:0000313" key="6">
    <source>
        <dbReference type="EMBL" id="MBM7631520.1"/>
    </source>
</evidence>
<gene>
    <name evidence="6" type="ORF">JOD17_000612</name>
</gene>
<dbReference type="NCBIfam" id="TIGR00005">
    <property type="entry name" value="rluA_subfam"/>
    <property type="match status" value="1"/>
</dbReference>
<protein>
    <recommendedName>
        <fullName evidence="4">Pseudouridine synthase</fullName>
        <ecNumber evidence="4">5.4.99.-</ecNumber>
    </recommendedName>
</protein>
<feature type="domain" description="Pseudouridine synthase RsuA/RluA-like" evidence="5">
    <location>
        <begin position="62"/>
        <end position="209"/>
    </location>
</feature>
<dbReference type="PROSITE" id="PS01129">
    <property type="entry name" value="PSI_RLU"/>
    <property type="match status" value="1"/>
</dbReference>
<keyword evidence="3 4" id="KW-0413">Isomerase</keyword>
<dbReference type="PANTHER" id="PTHR21600:SF44">
    <property type="entry name" value="RIBOSOMAL LARGE SUBUNIT PSEUDOURIDINE SYNTHASE D"/>
    <property type="match status" value="1"/>
</dbReference>
<dbReference type="CDD" id="cd02869">
    <property type="entry name" value="PseudoU_synth_RluA_like"/>
    <property type="match status" value="1"/>
</dbReference>
<dbReference type="EC" id="5.4.99.-" evidence="4"/>
<dbReference type="InterPro" id="IPR006145">
    <property type="entry name" value="PsdUridine_synth_RsuA/RluA"/>
</dbReference>